<evidence type="ECO:0000256" key="2">
    <source>
        <dbReference type="ARBA" id="ARBA00022630"/>
    </source>
</evidence>
<feature type="domain" description="EF-hand" evidence="11">
    <location>
        <begin position="80"/>
        <end position="115"/>
    </location>
</feature>
<dbReference type="InterPro" id="IPR013121">
    <property type="entry name" value="Fe_red_NAD-bd_6"/>
</dbReference>
<keyword evidence="6" id="KW-0521">NADP</keyword>
<evidence type="ECO:0000256" key="7">
    <source>
        <dbReference type="ARBA" id="ARBA00022989"/>
    </source>
</evidence>
<dbReference type="PROSITE" id="PS00018">
    <property type="entry name" value="EF_HAND_1"/>
    <property type="match status" value="1"/>
</dbReference>
<evidence type="ECO:0000256" key="4">
    <source>
        <dbReference type="ARBA" id="ARBA00022827"/>
    </source>
</evidence>
<dbReference type="PANTHER" id="PTHR11972:SF58">
    <property type="entry name" value="NADPH OXIDASE 5"/>
    <property type="match status" value="1"/>
</dbReference>
<feature type="transmembrane region" description="Helical" evidence="10">
    <location>
        <begin position="241"/>
        <end position="264"/>
    </location>
</feature>
<dbReference type="GO" id="GO:0043020">
    <property type="term" value="C:NADPH oxidase complex"/>
    <property type="evidence" value="ECO:0007669"/>
    <property type="project" value="TreeGrafter"/>
</dbReference>
<dbReference type="SFLD" id="SFLDG01169">
    <property type="entry name" value="NADPH_oxidase_subgroup_(NOX)"/>
    <property type="match status" value="1"/>
</dbReference>
<keyword evidence="7 10" id="KW-1133">Transmembrane helix</keyword>
<evidence type="ECO:0000256" key="10">
    <source>
        <dbReference type="SAM" id="Phobius"/>
    </source>
</evidence>
<evidence type="ECO:0000256" key="8">
    <source>
        <dbReference type="ARBA" id="ARBA00023002"/>
    </source>
</evidence>
<dbReference type="STRING" id="158441.A0A226F0A4"/>
<keyword evidence="14" id="KW-1185">Reference proteome</keyword>
<dbReference type="Pfam" id="PF13405">
    <property type="entry name" value="EF-hand_6"/>
    <property type="match status" value="1"/>
</dbReference>
<feature type="transmembrane region" description="Helical" evidence="10">
    <location>
        <begin position="396"/>
        <end position="415"/>
    </location>
</feature>
<dbReference type="PROSITE" id="PS50222">
    <property type="entry name" value="EF_HAND_2"/>
    <property type="match status" value="1"/>
</dbReference>
<evidence type="ECO:0000256" key="9">
    <source>
        <dbReference type="ARBA" id="ARBA00023136"/>
    </source>
</evidence>
<dbReference type="AlphaFoldDB" id="A0A226F0A4"/>
<organism evidence="13 14">
    <name type="scientific">Folsomia candida</name>
    <name type="common">Springtail</name>
    <dbReference type="NCBI Taxonomy" id="158441"/>
    <lineage>
        <taxon>Eukaryota</taxon>
        <taxon>Metazoa</taxon>
        <taxon>Ecdysozoa</taxon>
        <taxon>Arthropoda</taxon>
        <taxon>Hexapoda</taxon>
        <taxon>Collembola</taxon>
        <taxon>Entomobryomorpha</taxon>
        <taxon>Isotomoidea</taxon>
        <taxon>Isotomidae</taxon>
        <taxon>Proisotominae</taxon>
        <taxon>Folsomia</taxon>
    </lineage>
</organism>
<comment type="caution">
    <text evidence="13">The sequence shown here is derived from an EMBL/GenBank/DDBJ whole genome shotgun (WGS) entry which is preliminary data.</text>
</comment>
<dbReference type="SUPFAM" id="SSF52343">
    <property type="entry name" value="Ferredoxin reductase-like, C-terminal NADP-linked domain"/>
    <property type="match status" value="1"/>
</dbReference>
<keyword evidence="9 10" id="KW-0472">Membrane</keyword>
<dbReference type="SUPFAM" id="SSF63380">
    <property type="entry name" value="Riboflavin synthase domain-like"/>
    <property type="match status" value="1"/>
</dbReference>
<dbReference type="Pfam" id="PF01794">
    <property type="entry name" value="Ferric_reduct"/>
    <property type="match status" value="1"/>
</dbReference>
<keyword evidence="3 10" id="KW-0812">Transmembrane</keyword>
<keyword evidence="5" id="KW-0106">Calcium</keyword>
<dbReference type="Pfam" id="PF08030">
    <property type="entry name" value="NAD_binding_6"/>
    <property type="match status" value="1"/>
</dbReference>
<evidence type="ECO:0000313" key="13">
    <source>
        <dbReference type="EMBL" id="OXA62571.1"/>
    </source>
</evidence>
<sequence length="836" mass="95961">MSLSTLIPSAQHETLVSKFLQKCGGQKECLLTREMLADFAGVDSKFHTDRLFSLINQHNGKDTITFADFMSFVGKYSDMDENSKTELLFRIYDTNGDGCLTKKEIVDMLRVSMKENNLVLDDTLLDNLGTTLLEEGLGPDEAFRDGSVLKLEDFRRLFAGHKELIQNLSTLIEKWLQPIPQKKRPSAFGVPCSKKCHNLFYWMGNNVTYLCWVSAFYVLNVALFVGRIFKYFGDDGPNAPIFLGLARGFGWCLDFSSSFILFTMMRQALTRIRSTHLNNNFIPIDDHKEFHRIIGKFIVFASLGHAIAHLIHVGVAVEHVTFFNFMFDMSATTALGLIPGFAYISGFVIAIILLTMFFFTFSFVRRNGYFHLFYISHIVGYPLYYIFMIFHSKNFWKWFIFPGIVFIIEQIFRIYNNFCRFRTTVKMGVILPSKVTNLVLERPPGFKFNPGDYMFINLPHLSRFEWHAFTISSAPENLDELSLHIRAVGPWTENLYNFYNYLKLSTNFKVIHPDGRPTTGRVKSALVYLRHSSKISKSVKRTESVLVSRKPSTDSTGAPTVKRRFTVLTANNYRYQARRPESVIIADNEDILQRGEQGQRHKHECIANDEAQSLEKEQGLPDEYTKVQGKPIRAYIDGPYGAPASEIFRSEHAVLIGAGIGVTPFASILQSIMYRHWEAKIGCPSCNCKFSNGFQAQVNRLKKVDFFWLNPEQNAFSWFLNLISKLEIEQEELGGEMERFLDVHMYMTRAVKGTEMKAVALQLALDLFYEKNKRDCLAKLKTRMNAGRPDWEKVFTKIKESNHGAVSIYFCGPKPLGKQLEQLCSKYDFAFRTETF</sequence>
<dbReference type="Gene3D" id="1.10.238.10">
    <property type="entry name" value="EF-hand"/>
    <property type="match status" value="1"/>
</dbReference>
<dbReference type="OrthoDB" id="167398at2759"/>
<feature type="transmembrane region" description="Helical" evidence="10">
    <location>
        <begin position="371"/>
        <end position="390"/>
    </location>
</feature>
<evidence type="ECO:0000256" key="5">
    <source>
        <dbReference type="ARBA" id="ARBA00022837"/>
    </source>
</evidence>
<evidence type="ECO:0000256" key="1">
    <source>
        <dbReference type="ARBA" id="ARBA00004141"/>
    </source>
</evidence>
<dbReference type="Proteomes" id="UP000198287">
    <property type="component" value="Unassembled WGS sequence"/>
</dbReference>
<evidence type="ECO:0000259" key="12">
    <source>
        <dbReference type="PROSITE" id="PS51384"/>
    </source>
</evidence>
<dbReference type="GO" id="GO:0016175">
    <property type="term" value="F:superoxide-generating NAD(P)H oxidase activity"/>
    <property type="evidence" value="ECO:0007669"/>
    <property type="project" value="TreeGrafter"/>
</dbReference>
<dbReference type="InterPro" id="IPR017938">
    <property type="entry name" value="Riboflavin_synthase-like_b-brl"/>
</dbReference>
<evidence type="ECO:0000256" key="6">
    <source>
        <dbReference type="ARBA" id="ARBA00022857"/>
    </source>
</evidence>
<dbReference type="InterPro" id="IPR013130">
    <property type="entry name" value="Fe3_Rdtase_TM_dom"/>
</dbReference>
<dbReference type="EMBL" id="LNIX01000001">
    <property type="protein sequence ID" value="OXA62571.1"/>
    <property type="molecule type" value="Genomic_DNA"/>
</dbReference>
<gene>
    <name evidence="13" type="ORF">Fcan01_01532</name>
</gene>
<accession>A0A226F0A4</accession>
<feature type="transmembrane region" description="Helical" evidence="10">
    <location>
        <begin position="297"/>
        <end position="317"/>
    </location>
</feature>
<dbReference type="InterPro" id="IPR050369">
    <property type="entry name" value="RBOH/FRE"/>
</dbReference>
<dbReference type="GO" id="GO:0006952">
    <property type="term" value="P:defense response"/>
    <property type="evidence" value="ECO:0007669"/>
    <property type="project" value="TreeGrafter"/>
</dbReference>
<dbReference type="PROSITE" id="PS51384">
    <property type="entry name" value="FAD_FR"/>
    <property type="match status" value="1"/>
</dbReference>
<dbReference type="PANTHER" id="PTHR11972">
    <property type="entry name" value="NADPH OXIDASE"/>
    <property type="match status" value="1"/>
</dbReference>
<dbReference type="InterPro" id="IPR011992">
    <property type="entry name" value="EF-hand-dom_pair"/>
</dbReference>
<keyword evidence="2" id="KW-0285">Flavoprotein</keyword>
<comment type="subcellular location">
    <subcellularLocation>
        <location evidence="1">Membrane</location>
        <topology evidence="1">Multi-pass membrane protein</topology>
    </subcellularLocation>
</comment>
<evidence type="ECO:0000259" key="11">
    <source>
        <dbReference type="PROSITE" id="PS50222"/>
    </source>
</evidence>
<dbReference type="InterPro" id="IPR018247">
    <property type="entry name" value="EF_Hand_1_Ca_BS"/>
</dbReference>
<dbReference type="GO" id="GO:0005509">
    <property type="term" value="F:calcium ion binding"/>
    <property type="evidence" value="ECO:0007669"/>
    <property type="project" value="InterPro"/>
</dbReference>
<protein>
    <submittedName>
        <fullName evidence="13">NADPH oxidase 5</fullName>
    </submittedName>
</protein>
<name>A0A226F0A4_FOLCA</name>
<dbReference type="InterPro" id="IPR017927">
    <property type="entry name" value="FAD-bd_FR_type"/>
</dbReference>
<dbReference type="InterPro" id="IPR039261">
    <property type="entry name" value="FNR_nucleotide-bd"/>
</dbReference>
<feature type="domain" description="FAD-binding FR-type" evidence="12">
    <location>
        <begin position="418"/>
        <end position="520"/>
    </location>
</feature>
<dbReference type="OMA" id="FSWASEI"/>
<feature type="transmembrane region" description="Helical" evidence="10">
    <location>
        <begin position="337"/>
        <end position="359"/>
    </location>
</feature>
<proteinExistence type="predicted"/>
<dbReference type="InterPro" id="IPR002048">
    <property type="entry name" value="EF_hand_dom"/>
</dbReference>
<dbReference type="InterPro" id="IPR013112">
    <property type="entry name" value="FAD-bd_8"/>
</dbReference>
<dbReference type="Pfam" id="PF08022">
    <property type="entry name" value="FAD_binding_8"/>
    <property type="match status" value="1"/>
</dbReference>
<evidence type="ECO:0000256" key="3">
    <source>
        <dbReference type="ARBA" id="ARBA00022692"/>
    </source>
</evidence>
<dbReference type="SUPFAM" id="SSF47473">
    <property type="entry name" value="EF-hand"/>
    <property type="match status" value="1"/>
</dbReference>
<dbReference type="FunFam" id="3.40.50.80:FF:000012">
    <property type="entry name" value="NADPH oxidase, isoform B"/>
    <property type="match status" value="1"/>
</dbReference>
<reference evidence="13 14" key="1">
    <citation type="submission" date="2015-12" db="EMBL/GenBank/DDBJ databases">
        <title>The genome of Folsomia candida.</title>
        <authorList>
            <person name="Faddeeva A."/>
            <person name="Derks M.F."/>
            <person name="Anvar Y."/>
            <person name="Smit S."/>
            <person name="Van Straalen N."/>
            <person name="Roelofs D."/>
        </authorList>
    </citation>
    <scope>NUCLEOTIDE SEQUENCE [LARGE SCALE GENOMIC DNA]</scope>
    <source>
        <strain evidence="13 14">VU population</strain>
        <tissue evidence="13">Whole body</tissue>
    </source>
</reference>
<dbReference type="CDD" id="cd06186">
    <property type="entry name" value="NOX_Duox_like_FAD_NADP"/>
    <property type="match status" value="1"/>
</dbReference>
<feature type="transmembrane region" description="Helical" evidence="10">
    <location>
        <begin position="207"/>
        <end position="229"/>
    </location>
</feature>
<dbReference type="Gene3D" id="2.40.30.10">
    <property type="entry name" value="Translation factors"/>
    <property type="match status" value="1"/>
</dbReference>
<dbReference type="GO" id="GO:0042554">
    <property type="term" value="P:superoxide anion generation"/>
    <property type="evidence" value="ECO:0007669"/>
    <property type="project" value="TreeGrafter"/>
</dbReference>
<keyword evidence="4" id="KW-0274">FAD</keyword>
<evidence type="ECO:0000313" key="14">
    <source>
        <dbReference type="Proteomes" id="UP000198287"/>
    </source>
</evidence>
<keyword evidence="8" id="KW-0560">Oxidoreductase</keyword>
<dbReference type="CDD" id="cd00051">
    <property type="entry name" value="EFh"/>
    <property type="match status" value="1"/>
</dbReference>
<dbReference type="Gene3D" id="3.40.50.80">
    <property type="entry name" value="Nucleotide-binding domain of ferredoxin-NADP reductase (FNR) module"/>
    <property type="match status" value="1"/>
</dbReference>